<gene>
    <name evidence="1" type="ORF">BJ554DRAFT_6940</name>
</gene>
<dbReference type="EMBL" id="JAEFCI010004437">
    <property type="protein sequence ID" value="KAG5460951.1"/>
    <property type="molecule type" value="Genomic_DNA"/>
</dbReference>
<comment type="caution">
    <text evidence="1">The sequence shown here is derived from an EMBL/GenBank/DDBJ whole genome shotgun (WGS) entry which is preliminary data.</text>
</comment>
<sequence>MRHWGCGARPFGQEEAAICTRRSPKSVLGAFPAPQYVAPFARLGLSRFKMGAQIKKTFAHMPAENEGTCKLCPAVVLQHDTWIPEQIP</sequence>
<evidence type="ECO:0000313" key="2">
    <source>
        <dbReference type="Proteomes" id="UP000673691"/>
    </source>
</evidence>
<proteinExistence type="predicted"/>
<accession>A0A8H7ZWY6</accession>
<name>A0A8H7ZWY6_9FUNG</name>
<evidence type="ECO:0000313" key="1">
    <source>
        <dbReference type="EMBL" id="KAG5460951.1"/>
    </source>
</evidence>
<dbReference type="AlphaFoldDB" id="A0A8H7ZWY6"/>
<organism evidence="1 2">
    <name type="scientific">Olpidium bornovanus</name>
    <dbReference type="NCBI Taxonomy" id="278681"/>
    <lineage>
        <taxon>Eukaryota</taxon>
        <taxon>Fungi</taxon>
        <taxon>Fungi incertae sedis</taxon>
        <taxon>Olpidiomycota</taxon>
        <taxon>Olpidiomycotina</taxon>
        <taxon>Olpidiomycetes</taxon>
        <taxon>Olpidiales</taxon>
        <taxon>Olpidiaceae</taxon>
        <taxon>Olpidium</taxon>
    </lineage>
</organism>
<keyword evidence="2" id="KW-1185">Reference proteome</keyword>
<dbReference type="Proteomes" id="UP000673691">
    <property type="component" value="Unassembled WGS sequence"/>
</dbReference>
<reference evidence="1 2" key="1">
    <citation type="journal article" name="Sci. Rep.">
        <title>Genome-scale phylogenetic analyses confirm Olpidium as the closest living zoosporic fungus to the non-flagellated, terrestrial fungi.</title>
        <authorList>
            <person name="Chang Y."/>
            <person name="Rochon D."/>
            <person name="Sekimoto S."/>
            <person name="Wang Y."/>
            <person name="Chovatia M."/>
            <person name="Sandor L."/>
            <person name="Salamov A."/>
            <person name="Grigoriev I.V."/>
            <person name="Stajich J.E."/>
            <person name="Spatafora J.W."/>
        </authorList>
    </citation>
    <scope>NUCLEOTIDE SEQUENCE [LARGE SCALE GENOMIC DNA]</scope>
    <source>
        <strain evidence="1">S191</strain>
    </source>
</reference>
<protein>
    <submittedName>
        <fullName evidence="1">Uncharacterized protein</fullName>
    </submittedName>
</protein>